<comment type="domain">
    <text evidence="6">The PPC domain mediates interactions between AHL proteins.</text>
</comment>
<keyword evidence="4 6" id="KW-0804">Transcription</keyword>
<evidence type="ECO:0000256" key="5">
    <source>
        <dbReference type="ARBA" id="ARBA00023242"/>
    </source>
</evidence>
<gene>
    <name evidence="9" type="ORF">RJT34_29776</name>
</gene>
<evidence type="ECO:0000256" key="1">
    <source>
        <dbReference type="ARBA" id="ARBA00003687"/>
    </source>
</evidence>
<organism evidence="9 10">
    <name type="scientific">Clitoria ternatea</name>
    <name type="common">Butterfly pea</name>
    <dbReference type="NCBI Taxonomy" id="43366"/>
    <lineage>
        <taxon>Eukaryota</taxon>
        <taxon>Viridiplantae</taxon>
        <taxon>Streptophyta</taxon>
        <taxon>Embryophyta</taxon>
        <taxon>Tracheophyta</taxon>
        <taxon>Spermatophyta</taxon>
        <taxon>Magnoliopsida</taxon>
        <taxon>eudicotyledons</taxon>
        <taxon>Gunneridae</taxon>
        <taxon>Pentapetalae</taxon>
        <taxon>rosids</taxon>
        <taxon>fabids</taxon>
        <taxon>Fabales</taxon>
        <taxon>Fabaceae</taxon>
        <taxon>Papilionoideae</taxon>
        <taxon>50 kb inversion clade</taxon>
        <taxon>NPAAA clade</taxon>
        <taxon>indigoferoid/millettioid clade</taxon>
        <taxon>Phaseoleae</taxon>
        <taxon>Clitoria</taxon>
    </lineage>
</organism>
<dbReference type="Pfam" id="PF03479">
    <property type="entry name" value="PCC"/>
    <property type="match status" value="1"/>
</dbReference>
<dbReference type="PRINTS" id="PR00929">
    <property type="entry name" value="ATHOOK"/>
</dbReference>
<dbReference type="SMART" id="SM00384">
    <property type="entry name" value="AT_hook"/>
    <property type="match status" value="2"/>
</dbReference>
<dbReference type="Gene3D" id="3.30.1330.80">
    <property type="entry name" value="Hypothetical protein, similar to alpha- acetolactate decarboxylase, domain 2"/>
    <property type="match status" value="1"/>
</dbReference>
<comment type="caution">
    <text evidence="9">The sequence shown here is derived from an EMBL/GenBank/DDBJ whole genome shotgun (WGS) entry which is preliminary data.</text>
</comment>
<dbReference type="SUPFAM" id="SSF117856">
    <property type="entry name" value="AF0104/ALDC/Ptd012-like"/>
    <property type="match status" value="1"/>
</dbReference>
<evidence type="ECO:0000256" key="4">
    <source>
        <dbReference type="ARBA" id="ARBA00023163"/>
    </source>
</evidence>
<feature type="region of interest" description="Disordered" evidence="7">
    <location>
        <begin position="75"/>
        <end position="118"/>
    </location>
</feature>
<dbReference type="InterPro" id="IPR005175">
    <property type="entry name" value="PPC_dom"/>
</dbReference>
<dbReference type="PANTHER" id="PTHR31500:SF45">
    <property type="entry name" value="AT-HOOK MOTIF NUCLEAR-LOCALIZED PROTEIN"/>
    <property type="match status" value="1"/>
</dbReference>
<dbReference type="PROSITE" id="PS51742">
    <property type="entry name" value="PPC"/>
    <property type="match status" value="1"/>
</dbReference>
<evidence type="ECO:0000313" key="10">
    <source>
        <dbReference type="Proteomes" id="UP001359559"/>
    </source>
</evidence>
<keyword evidence="10" id="KW-1185">Reference proteome</keyword>
<keyword evidence="3 6" id="KW-0238">DNA-binding</keyword>
<keyword evidence="5 6" id="KW-0539">Nucleus</keyword>
<evidence type="ECO:0000256" key="2">
    <source>
        <dbReference type="ARBA" id="ARBA00023015"/>
    </source>
</evidence>
<dbReference type="InterPro" id="IPR039605">
    <property type="entry name" value="AHL"/>
</dbReference>
<comment type="subcellular location">
    <subcellularLocation>
        <location evidence="6">Nucleus</location>
    </subcellularLocation>
</comment>
<dbReference type="EMBL" id="JAYKXN010000008">
    <property type="protein sequence ID" value="KAK7262213.1"/>
    <property type="molecule type" value="Genomic_DNA"/>
</dbReference>
<name>A0AAN9ES53_CLITE</name>
<feature type="domain" description="PPC" evidence="8">
    <location>
        <begin position="136"/>
        <end position="286"/>
    </location>
</feature>
<sequence>MEGINCMDSQFLTLSSNQNEPHTPKEAVVHVTHTENTNTNNVNVNNIVDGVGSASESLAVAIPLIVDSGLGAKRGRGRPRKYNVNGSMMSPVMAPPPGFLDHGLETPPKRSRGRPRGSGKLQILASIGGFVAETAGGSFTPHVLIVNTGEDVVSRIVSFFHKGPRSVCILSATGTVSSVVIRQPTASGGVLRYEGRFEILSLSGSCTYTGGVGGAHRKNGMLSVSLAKPDGRVFGGGIESSLIAAGPIQVRICFKYYIYLVMGTFKQNISNQMKRRQLIASSNAANMLGNQDSEKEPSKAPKLMEGEQSCFSSTLGLKPTSPTNDAADNMSPIRITTNAVPDNAIPAADENMQSANVDEVDLECQTLQQPVEDQRTSADVNESVSQI</sequence>
<dbReference type="GO" id="GO:0003680">
    <property type="term" value="F:minor groove of adenine-thymine-rich DNA binding"/>
    <property type="evidence" value="ECO:0007669"/>
    <property type="project" value="UniProtKB-UniRule"/>
</dbReference>
<evidence type="ECO:0000256" key="6">
    <source>
        <dbReference type="RuleBase" id="RU367031"/>
    </source>
</evidence>
<evidence type="ECO:0000313" key="9">
    <source>
        <dbReference type="EMBL" id="KAK7262213.1"/>
    </source>
</evidence>
<protein>
    <recommendedName>
        <fullName evidence="6">AT-hook motif nuclear-localized protein</fullName>
    </recommendedName>
</protein>
<proteinExistence type="predicted"/>
<feature type="region of interest" description="Disordered" evidence="7">
    <location>
        <begin position="368"/>
        <end position="387"/>
    </location>
</feature>
<dbReference type="AlphaFoldDB" id="A0AAN9ES53"/>
<dbReference type="PANTHER" id="PTHR31500">
    <property type="entry name" value="AT-HOOK MOTIF NUCLEAR-LOCALIZED PROTEIN 9"/>
    <property type="match status" value="1"/>
</dbReference>
<reference evidence="9 10" key="1">
    <citation type="submission" date="2024-01" db="EMBL/GenBank/DDBJ databases">
        <title>The genomes of 5 underutilized Papilionoideae crops provide insights into root nodulation and disease resistance.</title>
        <authorList>
            <person name="Yuan L."/>
        </authorList>
    </citation>
    <scope>NUCLEOTIDE SEQUENCE [LARGE SCALE GENOMIC DNA]</scope>
    <source>
        <strain evidence="9">LY-2023</strain>
        <tissue evidence="9">Leaf</tissue>
    </source>
</reference>
<evidence type="ECO:0000256" key="7">
    <source>
        <dbReference type="SAM" id="MobiDB-lite"/>
    </source>
</evidence>
<dbReference type="GO" id="GO:0005634">
    <property type="term" value="C:nucleus"/>
    <property type="evidence" value="ECO:0007669"/>
    <property type="project" value="UniProtKB-SubCell"/>
</dbReference>
<comment type="function">
    <text evidence="1 6">Transcription factor that specifically binds AT-rich DNA sequences related to the nuclear matrix attachment regions (MARs).</text>
</comment>
<evidence type="ECO:0000256" key="3">
    <source>
        <dbReference type="ARBA" id="ARBA00023125"/>
    </source>
</evidence>
<keyword evidence="2 6" id="KW-0805">Transcription regulation</keyword>
<evidence type="ECO:0000259" key="8">
    <source>
        <dbReference type="PROSITE" id="PS51742"/>
    </source>
</evidence>
<dbReference type="CDD" id="cd11378">
    <property type="entry name" value="DUF296"/>
    <property type="match status" value="1"/>
</dbReference>
<dbReference type="InterPro" id="IPR017956">
    <property type="entry name" value="AT_hook_DNA-bd_motif"/>
</dbReference>
<dbReference type="Proteomes" id="UP001359559">
    <property type="component" value="Unassembled WGS sequence"/>
</dbReference>
<accession>A0AAN9ES53</accession>